<gene>
    <name evidence="1" type="ORF">ACEZDG_16540</name>
</gene>
<sequence>MTIQWHFQDGAGAGVLQVSGYLGAESVPRFAGAVGWALARGTGPLIVDLKALHGWSPQGQGAVRDAVLRLAEQQRTLELAAVPSGADSALISELSGIPVHLDLDAALAAHPAAPEAGQAPEVLARQRRKQNWRSAGWLQSPARPTP</sequence>
<dbReference type="SUPFAM" id="SSF52091">
    <property type="entry name" value="SpoIIaa-like"/>
    <property type="match status" value="1"/>
</dbReference>
<proteinExistence type="predicted"/>
<dbReference type="InterPro" id="IPR036513">
    <property type="entry name" value="STAS_dom_sf"/>
</dbReference>
<organism evidence="1 2">
    <name type="scientific">Streptacidiphilus alkalitolerans</name>
    <dbReference type="NCBI Taxonomy" id="3342712"/>
    <lineage>
        <taxon>Bacteria</taxon>
        <taxon>Bacillati</taxon>
        <taxon>Actinomycetota</taxon>
        <taxon>Actinomycetes</taxon>
        <taxon>Kitasatosporales</taxon>
        <taxon>Streptomycetaceae</taxon>
        <taxon>Streptacidiphilus</taxon>
    </lineage>
</organism>
<keyword evidence="2" id="KW-1185">Reference proteome</keyword>
<evidence type="ECO:0000313" key="2">
    <source>
        <dbReference type="Proteomes" id="UP001592582"/>
    </source>
</evidence>
<dbReference type="EMBL" id="JBHEZX010000006">
    <property type="protein sequence ID" value="MFC1410873.1"/>
    <property type="molecule type" value="Genomic_DNA"/>
</dbReference>
<comment type="caution">
    <text evidence="1">The sequence shown here is derived from an EMBL/GenBank/DDBJ whole genome shotgun (WGS) entry which is preliminary data.</text>
</comment>
<dbReference type="Gene3D" id="3.30.750.24">
    <property type="entry name" value="STAS domain"/>
    <property type="match status" value="1"/>
</dbReference>
<protein>
    <submittedName>
        <fullName evidence="1">STAS domain-containing protein</fullName>
    </submittedName>
</protein>
<reference evidence="1 2" key="1">
    <citation type="submission" date="2024-09" db="EMBL/GenBank/DDBJ databases">
        <authorList>
            <person name="Lee S.D."/>
        </authorList>
    </citation>
    <scope>NUCLEOTIDE SEQUENCE [LARGE SCALE GENOMIC DNA]</scope>
    <source>
        <strain evidence="1 2">N1-1</strain>
    </source>
</reference>
<evidence type="ECO:0000313" key="1">
    <source>
        <dbReference type="EMBL" id="MFC1410873.1"/>
    </source>
</evidence>
<accession>A0ABV6VB16</accession>
<dbReference type="Proteomes" id="UP001592582">
    <property type="component" value="Unassembled WGS sequence"/>
</dbReference>
<name>A0ABV6VB16_9ACTN</name>
<dbReference type="CDD" id="cd07043">
    <property type="entry name" value="STAS_anti-anti-sigma_factors"/>
    <property type="match status" value="1"/>
</dbReference>